<sequence length="577" mass="65875">MHTLPGGLRAIYNIGKLGWKLRVETRDFGENFHNSMLDLSCEELAFSSSLEMFRKWTSWYYVGNALTLTGNERRREDINKKIEVMVGVFNNCYEIIQNYHNEWKNARERSAKLTKSPPKEKSALSAMNAERGKKLVAKLQEMKRQELNQQRVVVNGEATPLQPLAQAGSPLITATAKNMAKEIEEAQRNSNVMELVSWALHGKEELGKLINQLKEENKVLRRLLRNLEPSMGYDPFQKIRQSERAADLWAEQGQVRIELENLHDALCLVNVGESAVQLAVKLEENFSKTKSKLEDRTSYVSELRRRSNPMYVWLMEVNQGGVDSPTSGGIIISTTVSRYNEEVPNLAQRLTGMSQNNQRYGVIGGTAIDETHKYHLQIIERPKDLASNQKMSEVIQDNTVRREERICVAAQMALSYNHFMSIHRGTVHRHLDSYHLYGPSPPKECKGKWDPRVLRTMFVEFGFGRAVKIGDGEFPSDEEYDASEINHAVELGLLIYQVSAGKKLDYDHTRDGIARQQKTITDCLDDFERVYGSYMRDIIEVCFSNLKEDERDEKVVSEVAVALRHVATQLKNSTTNA</sequence>
<reference evidence="2 3" key="1">
    <citation type="submission" date="2019-12" db="EMBL/GenBank/DDBJ databases">
        <title>Draft genome sequence of the ascomycete Xylaria multiplex DSM 110363.</title>
        <authorList>
            <person name="Buettner E."/>
            <person name="Kellner H."/>
        </authorList>
    </citation>
    <scope>NUCLEOTIDE SEQUENCE [LARGE SCALE GENOMIC DNA]</scope>
    <source>
        <strain evidence="2 3">DSM 110363</strain>
    </source>
</reference>
<keyword evidence="1" id="KW-0175">Coiled coil</keyword>
<organism evidence="2 3">
    <name type="scientific">Xylaria multiplex</name>
    <dbReference type="NCBI Taxonomy" id="323545"/>
    <lineage>
        <taxon>Eukaryota</taxon>
        <taxon>Fungi</taxon>
        <taxon>Dikarya</taxon>
        <taxon>Ascomycota</taxon>
        <taxon>Pezizomycotina</taxon>
        <taxon>Sordariomycetes</taxon>
        <taxon>Xylariomycetidae</taxon>
        <taxon>Xylariales</taxon>
        <taxon>Xylariaceae</taxon>
        <taxon>Xylaria</taxon>
    </lineage>
</organism>
<comment type="caution">
    <text evidence="2">The sequence shown here is derived from an EMBL/GenBank/DDBJ whole genome shotgun (WGS) entry which is preliminary data.</text>
</comment>
<dbReference type="Proteomes" id="UP000481858">
    <property type="component" value="Unassembled WGS sequence"/>
</dbReference>
<evidence type="ECO:0000313" key="2">
    <source>
        <dbReference type="EMBL" id="KAF2967783.1"/>
    </source>
</evidence>
<dbReference type="Gene3D" id="1.20.120.1020">
    <property type="entry name" value="Prion-inhibition and propagation, HeLo domain"/>
    <property type="match status" value="1"/>
</dbReference>
<proteinExistence type="predicted"/>
<gene>
    <name evidence="2" type="ORF">GQX73_g5843</name>
</gene>
<dbReference type="EMBL" id="WUBL01000062">
    <property type="protein sequence ID" value="KAF2967783.1"/>
    <property type="molecule type" value="Genomic_DNA"/>
</dbReference>
<evidence type="ECO:0000313" key="3">
    <source>
        <dbReference type="Proteomes" id="UP000481858"/>
    </source>
</evidence>
<keyword evidence="3" id="KW-1185">Reference proteome</keyword>
<dbReference type="OrthoDB" id="4700339at2759"/>
<dbReference type="AlphaFoldDB" id="A0A7C8IRB0"/>
<protein>
    <recommendedName>
        <fullName evidence="4">Prion-inhibition and propagation HeLo domain-containing protein</fullName>
    </recommendedName>
</protein>
<name>A0A7C8IRB0_9PEZI</name>
<feature type="coiled-coil region" evidence="1">
    <location>
        <begin position="176"/>
        <end position="226"/>
    </location>
</feature>
<dbReference type="InParanoid" id="A0A7C8IRB0"/>
<accession>A0A7C8IRB0</accession>
<dbReference type="InterPro" id="IPR038305">
    <property type="entry name" value="HeLo_sf"/>
</dbReference>
<evidence type="ECO:0008006" key="4">
    <source>
        <dbReference type="Google" id="ProtNLM"/>
    </source>
</evidence>
<evidence type="ECO:0000256" key="1">
    <source>
        <dbReference type="SAM" id="Coils"/>
    </source>
</evidence>